<dbReference type="Pfam" id="PF00339">
    <property type="entry name" value="Arrestin_N"/>
    <property type="match status" value="1"/>
</dbReference>
<dbReference type="GO" id="GO:0005737">
    <property type="term" value="C:cytoplasm"/>
    <property type="evidence" value="ECO:0007669"/>
    <property type="project" value="TreeGrafter"/>
</dbReference>
<dbReference type="GO" id="GO:0007399">
    <property type="term" value="P:nervous system development"/>
    <property type="evidence" value="ECO:0007669"/>
    <property type="project" value="UniProtKB-ARBA"/>
</dbReference>
<keyword evidence="4" id="KW-1185">Reference proteome</keyword>
<reference evidence="3" key="3">
    <citation type="submission" date="2025-09" db="UniProtKB">
        <authorList>
            <consortium name="Ensembl"/>
        </authorList>
    </citation>
    <scope>IDENTIFICATION</scope>
</reference>
<comment type="similarity">
    <text evidence="1">Belongs to the arrestin family.</text>
</comment>
<sequence length="394" mass="45186">MFNDDIANIVGVGLLIVPAFCKYRPPPLLCYIKDCCEPYQHLFFFLCWLRFISWTRMTIQIFTIKYDAENEPYVFSRGDTITGRIILVVSAETKIKCLSIKAKGKAHVLWEEDYGLYLDETYRAKYEYFSIEQCVLQEGNGTNVLTTGRHVYPFSFQIPDEDMPSSFQGKCGQILYSLEAKLTRSMRFDTKAKTDFPFVSKADRSMIPYLMKPQHGTKDKDVMFFASGKISASIHIERQGYQQGEALKVRAIIVNNSTRPVTPKYYLYEKQCFYAQKKRKVHTHNILKEKGDRVPAGTRQTVTQVLTIPPQLPATIFNCPILKLEYRLKVILDVKLAIDPEIKLPIVVLTATQTLGQEPPPYSSFGFESQVPTASELPPPYEMFASSSNFYRKL</sequence>
<dbReference type="GeneTree" id="ENSGT00940000165930"/>
<dbReference type="InterPro" id="IPR011021">
    <property type="entry name" value="Arrestin-like_N"/>
</dbReference>
<dbReference type="SMART" id="SM01017">
    <property type="entry name" value="Arrestin_C"/>
    <property type="match status" value="1"/>
</dbReference>
<dbReference type="InterPro" id="IPR011022">
    <property type="entry name" value="Arrestin_C-like"/>
</dbReference>
<protein>
    <recommendedName>
        <fullName evidence="2">Arrestin C-terminal-like domain-containing protein</fullName>
    </recommendedName>
</protein>
<evidence type="ECO:0000256" key="1">
    <source>
        <dbReference type="ARBA" id="ARBA00005298"/>
    </source>
</evidence>
<dbReference type="InterPro" id="IPR014756">
    <property type="entry name" value="Ig_E-set"/>
</dbReference>
<dbReference type="GO" id="GO:0015031">
    <property type="term" value="P:protein transport"/>
    <property type="evidence" value="ECO:0007669"/>
    <property type="project" value="TreeGrafter"/>
</dbReference>
<organism evidence="3 4">
    <name type="scientific">Oncorhynchus mykiss</name>
    <name type="common">Rainbow trout</name>
    <name type="synonym">Salmo gairdneri</name>
    <dbReference type="NCBI Taxonomy" id="8022"/>
    <lineage>
        <taxon>Eukaryota</taxon>
        <taxon>Metazoa</taxon>
        <taxon>Chordata</taxon>
        <taxon>Craniata</taxon>
        <taxon>Vertebrata</taxon>
        <taxon>Euteleostomi</taxon>
        <taxon>Actinopterygii</taxon>
        <taxon>Neopterygii</taxon>
        <taxon>Teleostei</taxon>
        <taxon>Protacanthopterygii</taxon>
        <taxon>Salmoniformes</taxon>
        <taxon>Salmonidae</taxon>
        <taxon>Salmoninae</taxon>
        <taxon>Oncorhynchus</taxon>
    </lineage>
</organism>
<name>A0A8K9VAD8_ONCMY</name>
<reference evidence="3" key="2">
    <citation type="submission" date="2025-08" db="UniProtKB">
        <authorList>
            <consortium name="Ensembl"/>
        </authorList>
    </citation>
    <scope>IDENTIFICATION</scope>
</reference>
<dbReference type="OrthoDB" id="2333384at2759"/>
<dbReference type="InterPro" id="IPR050357">
    <property type="entry name" value="Arrestin_domain-protein"/>
</dbReference>
<dbReference type="KEGG" id="omy:110525102"/>
<proteinExistence type="inferred from homology"/>
<reference evidence="3" key="1">
    <citation type="submission" date="2020-07" db="EMBL/GenBank/DDBJ databases">
        <title>A long reads based de novo assembly of the rainbow trout Arlee double haploid line genome.</title>
        <authorList>
            <person name="Gao G."/>
            <person name="Palti Y."/>
        </authorList>
    </citation>
    <scope>NUCLEOTIDE SEQUENCE [LARGE SCALE GENOMIC DNA]</scope>
</reference>
<evidence type="ECO:0000313" key="3">
    <source>
        <dbReference type="Ensembl" id="ENSOMYP00000116855.1"/>
    </source>
</evidence>
<dbReference type="SUPFAM" id="SSF81296">
    <property type="entry name" value="E set domains"/>
    <property type="match status" value="2"/>
</dbReference>
<dbReference type="PANTHER" id="PTHR11188">
    <property type="entry name" value="ARRESTIN DOMAIN CONTAINING PROTEIN"/>
    <property type="match status" value="1"/>
</dbReference>
<gene>
    <name evidence="3" type="primary">LOC110525102</name>
</gene>
<evidence type="ECO:0000259" key="2">
    <source>
        <dbReference type="SMART" id="SM01017"/>
    </source>
</evidence>
<dbReference type="AlphaFoldDB" id="A0A8K9VAD8"/>
<evidence type="ECO:0000313" key="4">
    <source>
        <dbReference type="Proteomes" id="UP000694395"/>
    </source>
</evidence>
<dbReference type="Proteomes" id="UP000694395">
    <property type="component" value="Chromosome 6"/>
</dbReference>
<dbReference type="GeneID" id="110525102"/>
<feature type="domain" description="Arrestin C-terminal-like" evidence="2">
    <location>
        <begin position="226"/>
        <end position="353"/>
    </location>
</feature>
<dbReference type="Ensembl" id="ENSOMYT00000163819.1">
    <property type="protein sequence ID" value="ENSOMYP00000116855.1"/>
    <property type="gene ID" value="ENSOMYG00000059198.1"/>
</dbReference>
<accession>A0A8K9VAD8</accession>
<dbReference type="PANTHER" id="PTHR11188:SF135">
    <property type="entry name" value="ARRESTIN DOMAIN CONTAINING 3-LIKE-RELATED"/>
    <property type="match status" value="1"/>
</dbReference>
<dbReference type="Gene3D" id="2.60.40.640">
    <property type="match status" value="2"/>
</dbReference>
<dbReference type="GO" id="GO:0005886">
    <property type="term" value="C:plasma membrane"/>
    <property type="evidence" value="ECO:0007669"/>
    <property type="project" value="TreeGrafter"/>
</dbReference>
<dbReference type="RefSeq" id="XP_021460724.2">
    <property type="nucleotide sequence ID" value="XM_021605049.2"/>
</dbReference>
<dbReference type="Pfam" id="PF02752">
    <property type="entry name" value="Arrestin_C"/>
    <property type="match status" value="1"/>
</dbReference>
<dbReference type="InterPro" id="IPR014752">
    <property type="entry name" value="Arrestin-like_C"/>
</dbReference>